<evidence type="ECO:0000313" key="3">
    <source>
        <dbReference type="Proteomes" id="UP000193558"/>
    </source>
</evidence>
<evidence type="ECO:0000256" key="1">
    <source>
        <dbReference type="SAM" id="SignalP"/>
    </source>
</evidence>
<evidence type="ECO:0008006" key="4">
    <source>
        <dbReference type="Google" id="ProtNLM"/>
    </source>
</evidence>
<sequence length="167" mass="17968">MEIKHSKVAFIAALFATAITAGCKAPPPTVTADTLETSTVNDVALVHMHIIQPPQQFKPINAAYRTLFPVSLINRPDYGGMRMGTLESGATLQVLGEVENSWLAVATQDNGQLSGYIPFRAAVPSDRYNATVKAQAARPRRAQQQCIGVGEGDKACRKGNSSTWVIQ</sequence>
<dbReference type="AlphaFoldDB" id="A0A1X1CMD3"/>
<keyword evidence="1" id="KW-0732">Signal</keyword>
<gene>
    <name evidence="2" type="ORF">HA51_25165</name>
</gene>
<feature type="signal peptide" evidence="1">
    <location>
        <begin position="1"/>
        <end position="21"/>
    </location>
</feature>
<dbReference type="OrthoDB" id="6546251at2"/>
<evidence type="ECO:0000313" key="2">
    <source>
        <dbReference type="EMBL" id="ORM65551.1"/>
    </source>
</evidence>
<feature type="chain" id="PRO_5012552425" description="SH3b domain-containing protein" evidence="1">
    <location>
        <begin position="22"/>
        <end position="167"/>
    </location>
</feature>
<dbReference type="PROSITE" id="PS51257">
    <property type="entry name" value="PROKAR_LIPOPROTEIN"/>
    <property type="match status" value="1"/>
</dbReference>
<comment type="caution">
    <text evidence="2">The sequence shown here is derived from an EMBL/GenBank/DDBJ whole genome shotgun (WGS) entry which is preliminary data.</text>
</comment>
<name>A0A1X1CMD3_9GAMM</name>
<dbReference type="Proteomes" id="UP000193558">
    <property type="component" value="Unassembled WGS sequence"/>
</dbReference>
<dbReference type="RefSeq" id="WP_084938233.1">
    <property type="nucleotide sequence ID" value="NZ_MLFR01000045.1"/>
</dbReference>
<dbReference type="EMBL" id="MLFR01000045">
    <property type="protein sequence ID" value="ORM65551.1"/>
    <property type="molecule type" value="Genomic_DNA"/>
</dbReference>
<accession>A0A1X1CMD3</accession>
<protein>
    <recommendedName>
        <fullName evidence="4">SH3b domain-containing protein</fullName>
    </recommendedName>
</protein>
<organism evidence="2 3">
    <name type="scientific">Pantoea rwandensis</name>
    <dbReference type="NCBI Taxonomy" id="1076550"/>
    <lineage>
        <taxon>Bacteria</taxon>
        <taxon>Pseudomonadati</taxon>
        <taxon>Pseudomonadota</taxon>
        <taxon>Gammaproteobacteria</taxon>
        <taxon>Enterobacterales</taxon>
        <taxon>Erwiniaceae</taxon>
        <taxon>Pantoea</taxon>
    </lineage>
</organism>
<reference evidence="2 3" key="1">
    <citation type="journal article" date="2017" name="Antonie Van Leeuwenhoek">
        <title>Phylogenomic resolution of the bacterial genus Pantoea and its relationship with Erwinia and Tatumella.</title>
        <authorList>
            <person name="Palmer M."/>
            <person name="Steenkamp E.T."/>
            <person name="Coetzee M.P."/>
            <person name="Chan W.Y."/>
            <person name="van Zyl E."/>
            <person name="De Maayer P."/>
            <person name="Coutinho T.A."/>
            <person name="Blom J."/>
            <person name="Smits T.H."/>
            <person name="Duffy B."/>
            <person name="Venter S.N."/>
        </authorList>
    </citation>
    <scope>NUCLEOTIDE SEQUENCE [LARGE SCALE GENOMIC DNA]</scope>
    <source>
        <strain evidence="2 3">LMG 26275</strain>
    </source>
</reference>
<proteinExistence type="predicted"/>